<name>A0A7C3A9H9_9BACT</name>
<keyword evidence="4 9" id="KW-0808">Transferase</keyword>
<dbReference type="AlphaFoldDB" id="A0A7C3A9H9"/>
<reference evidence="11" key="1">
    <citation type="journal article" date="2020" name="mSystems">
        <title>Genome- and Community-Level Interaction Insights into Carbon Utilization and Element Cycling Functions of Hydrothermarchaeota in Hydrothermal Sediment.</title>
        <authorList>
            <person name="Zhou Z."/>
            <person name="Liu Y."/>
            <person name="Xu W."/>
            <person name="Pan J."/>
            <person name="Luo Z.H."/>
            <person name="Li M."/>
        </authorList>
    </citation>
    <scope>NUCLEOTIDE SEQUENCE [LARGE SCALE GENOMIC DNA]</scope>
    <source>
        <strain evidence="11">SpSt-192</strain>
    </source>
</reference>
<organism evidence="11">
    <name type="scientific">Thermorudis sp</name>
    <dbReference type="NCBI Taxonomy" id="1969470"/>
    <lineage>
        <taxon>Bacteria</taxon>
        <taxon>Pseudomonadati</taxon>
        <taxon>Thermomicrobiota</taxon>
        <taxon>Thermomicrobia</taxon>
        <taxon>Thermomicrobia incertae sedis</taxon>
        <taxon>Thermorudis</taxon>
    </lineage>
</organism>
<dbReference type="EMBL" id="DSID01000039">
    <property type="protein sequence ID" value="HEX69713.1"/>
    <property type="molecule type" value="Genomic_DNA"/>
</dbReference>
<keyword evidence="5 9" id="KW-0547">Nucleotide-binding</keyword>
<dbReference type="SMART" id="SM00072">
    <property type="entry name" value="GuKc"/>
    <property type="match status" value="1"/>
</dbReference>
<dbReference type="Pfam" id="PF00625">
    <property type="entry name" value="Guanylate_kin"/>
    <property type="match status" value="1"/>
</dbReference>
<gene>
    <name evidence="9" type="primary">gmk</name>
    <name evidence="11" type="ORF">ENP13_00485</name>
</gene>
<sequence length="217" mass="24652">MTDDVGLNTQADELLDELRQRVRPKLIVISGPSGVGKDTVIERMRLAYPDFYFAVTATTRPRRPGEIDGVHYFFMSREEFLQARERGEFLESAEVYGHLYGVPKDRVRKALRSGKSVVVKVDVQGAASIRRLVPQAILIFLAPPSMSELMQRLRSRKTDDPATLMERIATASRELAQVYEFDYVVFNENDQLDQTLATIEAILLAEQSRVHQPEVII</sequence>
<protein>
    <recommendedName>
        <fullName evidence="3 9">Guanylate kinase</fullName>
        <ecNumber evidence="2 9">2.7.4.8</ecNumber>
    </recommendedName>
    <alternativeName>
        <fullName evidence="8 9">GMP kinase</fullName>
    </alternativeName>
</protein>
<comment type="similarity">
    <text evidence="1 9">Belongs to the guanylate kinase family.</text>
</comment>
<evidence type="ECO:0000256" key="3">
    <source>
        <dbReference type="ARBA" id="ARBA00016296"/>
    </source>
</evidence>
<comment type="catalytic activity">
    <reaction evidence="9">
        <text>GMP + ATP = GDP + ADP</text>
        <dbReference type="Rhea" id="RHEA:20780"/>
        <dbReference type="ChEBI" id="CHEBI:30616"/>
        <dbReference type="ChEBI" id="CHEBI:58115"/>
        <dbReference type="ChEBI" id="CHEBI:58189"/>
        <dbReference type="ChEBI" id="CHEBI:456216"/>
        <dbReference type="EC" id="2.7.4.8"/>
    </reaction>
</comment>
<dbReference type="Gene3D" id="3.40.50.300">
    <property type="entry name" value="P-loop containing nucleotide triphosphate hydrolases"/>
    <property type="match status" value="1"/>
</dbReference>
<evidence type="ECO:0000256" key="6">
    <source>
        <dbReference type="ARBA" id="ARBA00022777"/>
    </source>
</evidence>
<comment type="caution">
    <text evidence="11">The sequence shown here is derived from an EMBL/GenBank/DDBJ whole genome shotgun (WGS) entry which is preliminary data.</text>
</comment>
<comment type="subcellular location">
    <subcellularLocation>
        <location evidence="9">Cytoplasm</location>
    </subcellularLocation>
</comment>
<dbReference type="HAMAP" id="MF_00328">
    <property type="entry name" value="Guanylate_kinase"/>
    <property type="match status" value="1"/>
</dbReference>
<dbReference type="GO" id="GO:0004385">
    <property type="term" value="F:GMP kinase activity"/>
    <property type="evidence" value="ECO:0007669"/>
    <property type="project" value="UniProtKB-UniRule"/>
</dbReference>
<dbReference type="InterPro" id="IPR027417">
    <property type="entry name" value="P-loop_NTPase"/>
</dbReference>
<evidence type="ECO:0000256" key="4">
    <source>
        <dbReference type="ARBA" id="ARBA00022679"/>
    </source>
</evidence>
<dbReference type="InterPro" id="IPR017665">
    <property type="entry name" value="Guanylate_kinase"/>
</dbReference>
<dbReference type="InterPro" id="IPR020590">
    <property type="entry name" value="Guanylate_kinase_CS"/>
</dbReference>
<dbReference type="CDD" id="cd00071">
    <property type="entry name" value="GMPK"/>
    <property type="match status" value="1"/>
</dbReference>
<dbReference type="EC" id="2.7.4.8" evidence="2 9"/>
<evidence type="ECO:0000256" key="5">
    <source>
        <dbReference type="ARBA" id="ARBA00022741"/>
    </source>
</evidence>
<evidence type="ECO:0000256" key="1">
    <source>
        <dbReference type="ARBA" id="ARBA00005790"/>
    </source>
</evidence>
<feature type="binding site" evidence="9">
    <location>
        <begin position="31"/>
        <end position="38"/>
    </location>
    <ligand>
        <name>ATP</name>
        <dbReference type="ChEBI" id="CHEBI:30616"/>
    </ligand>
</feature>
<dbReference type="Gene3D" id="3.30.63.10">
    <property type="entry name" value="Guanylate Kinase phosphate binding domain"/>
    <property type="match status" value="1"/>
</dbReference>
<feature type="domain" description="Guanylate kinase-like" evidence="10">
    <location>
        <begin position="24"/>
        <end position="204"/>
    </location>
</feature>
<dbReference type="NCBIfam" id="NF011325">
    <property type="entry name" value="PRK14738.1"/>
    <property type="match status" value="1"/>
</dbReference>
<keyword evidence="6 9" id="KW-0418">Kinase</keyword>
<dbReference type="InterPro" id="IPR008144">
    <property type="entry name" value="Guanylate_kin-like_dom"/>
</dbReference>
<dbReference type="PROSITE" id="PS50052">
    <property type="entry name" value="GUANYLATE_KINASE_2"/>
    <property type="match status" value="1"/>
</dbReference>
<evidence type="ECO:0000256" key="2">
    <source>
        <dbReference type="ARBA" id="ARBA00012961"/>
    </source>
</evidence>
<evidence type="ECO:0000313" key="11">
    <source>
        <dbReference type="EMBL" id="HEX69713.1"/>
    </source>
</evidence>
<evidence type="ECO:0000256" key="8">
    <source>
        <dbReference type="ARBA" id="ARBA00030128"/>
    </source>
</evidence>
<keyword evidence="9" id="KW-0963">Cytoplasm</keyword>
<evidence type="ECO:0000259" key="10">
    <source>
        <dbReference type="PROSITE" id="PS50052"/>
    </source>
</evidence>
<dbReference type="NCBIfam" id="TIGR03263">
    <property type="entry name" value="guanyl_kin"/>
    <property type="match status" value="1"/>
</dbReference>
<dbReference type="SUPFAM" id="SSF52540">
    <property type="entry name" value="P-loop containing nucleoside triphosphate hydrolases"/>
    <property type="match status" value="1"/>
</dbReference>
<proteinExistence type="inferred from homology"/>
<comment type="function">
    <text evidence="9">Essential for recycling GMP and indirectly, cGMP.</text>
</comment>
<keyword evidence="7 9" id="KW-0067">ATP-binding</keyword>
<dbReference type="PANTHER" id="PTHR23117:SF13">
    <property type="entry name" value="GUANYLATE KINASE"/>
    <property type="match status" value="1"/>
</dbReference>
<evidence type="ECO:0000256" key="9">
    <source>
        <dbReference type="HAMAP-Rule" id="MF_00328"/>
    </source>
</evidence>
<dbReference type="FunFam" id="3.30.63.10:FF:000002">
    <property type="entry name" value="Guanylate kinase 1"/>
    <property type="match status" value="1"/>
</dbReference>
<dbReference type="GO" id="GO:0005524">
    <property type="term" value="F:ATP binding"/>
    <property type="evidence" value="ECO:0007669"/>
    <property type="project" value="UniProtKB-UniRule"/>
</dbReference>
<dbReference type="PANTHER" id="PTHR23117">
    <property type="entry name" value="GUANYLATE KINASE-RELATED"/>
    <property type="match status" value="1"/>
</dbReference>
<evidence type="ECO:0000256" key="7">
    <source>
        <dbReference type="ARBA" id="ARBA00022840"/>
    </source>
</evidence>
<dbReference type="GO" id="GO:0005829">
    <property type="term" value="C:cytosol"/>
    <property type="evidence" value="ECO:0007669"/>
    <property type="project" value="TreeGrafter"/>
</dbReference>
<dbReference type="InterPro" id="IPR008145">
    <property type="entry name" value="GK/Ca_channel_bsu"/>
</dbReference>
<accession>A0A7C3A9H9</accession>
<dbReference type="PROSITE" id="PS00856">
    <property type="entry name" value="GUANYLATE_KINASE_1"/>
    <property type="match status" value="1"/>
</dbReference>